<dbReference type="SUPFAM" id="SSF69593">
    <property type="entry name" value="Glycerol-3-phosphate (1)-acyltransferase"/>
    <property type="match status" value="1"/>
</dbReference>
<evidence type="ECO:0000256" key="1">
    <source>
        <dbReference type="ARBA" id="ARBA00022679"/>
    </source>
</evidence>
<keyword evidence="1" id="KW-0808">Transferase</keyword>
<proteinExistence type="predicted"/>
<name>A0A9P0XE77_PIEBR</name>
<keyword evidence="8" id="KW-1185">Reference proteome</keyword>
<protein>
    <recommendedName>
        <fullName evidence="9">Phospholipid/glycerol acyltransferase domain-containing protein</fullName>
    </recommendedName>
</protein>
<keyword evidence="6" id="KW-0012">Acyltransferase</keyword>
<evidence type="ECO:0000256" key="4">
    <source>
        <dbReference type="ARBA" id="ARBA00023098"/>
    </source>
</evidence>
<keyword evidence="5" id="KW-0472">Membrane</keyword>
<dbReference type="GO" id="GO:0006629">
    <property type="term" value="P:lipid metabolic process"/>
    <property type="evidence" value="ECO:0007669"/>
    <property type="project" value="UniProtKB-KW"/>
</dbReference>
<evidence type="ECO:0008006" key="9">
    <source>
        <dbReference type="Google" id="ProtNLM"/>
    </source>
</evidence>
<evidence type="ECO:0000256" key="6">
    <source>
        <dbReference type="ARBA" id="ARBA00023315"/>
    </source>
</evidence>
<evidence type="ECO:0000256" key="2">
    <source>
        <dbReference type="ARBA" id="ARBA00022692"/>
    </source>
</evidence>
<keyword evidence="4" id="KW-0443">Lipid metabolism</keyword>
<keyword evidence="3" id="KW-1133">Transmembrane helix</keyword>
<evidence type="ECO:0000313" key="8">
    <source>
        <dbReference type="Proteomes" id="UP001152562"/>
    </source>
</evidence>
<gene>
    <name evidence="7" type="ORF">PIBRA_LOCUS9298</name>
</gene>
<dbReference type="PANTHER" id="PTHR23063">
    <property type="entry name" value="PHOSPHOLIPID ACYLTRANSFERASE"/>
    <property type="match status" value="1"/>
</dbReference>
<accession>A0A9P0XE77</accession>
<dbReference type="GO" id="GO:0042171">
    <property type="term" value="F:lysophosphatidic acid acyltransferase activity"/>
    <property type="evidence" value="ECO:0007669"/>
    <property type="project" value="TreeGrafter"/>
</dbReference>
<dbReference type="EMBL" id="CALOZG010000029">
    <property type="protein sequence ID" value="CAH4032963.1"/>
    <property type="molecule type" value="Genomic_DNA"/>
</dbReference>
<dbReference type="PANTHER" id="PTHR23063:SF52">
    <property type="entry name" value="LYSOPHOSPHATIDYLCHOLINE ACYLTRANSFERASE"/>
    <property type="match status" value="1"/>
</dbReference>
<sequence length="115" mass="12851">MKTQMEYYTIEHTESERDVSKSSKDIFFGPPCKLRFYILSLMRLVVVAAGFHRVKVLGLERMARGREAPVVVMAPHSSFFDAIAIVVLGAPSVVAKADTAKLPFIGRMFKVALDF</sequence>
<evidence type="ECO:0000256" key="5">
    <source>
        <dbReference type="ARBA" id="ARBA00023136"/>
    </source>
</evidence>
<evidence type="ECO:0000313" key="7">
    <source>
        <dbReference type="EMBL" id="CAH4032963.1"/>
    </source>
</evidence>
<dbReference type="AlphaFoldDB" id="A0A9P0XE77"/>
<reference evidence="7" key="1">
    <citation type="submission" date="2022-05" db="EMBL/GenBank/DDBJ databases">
        <authorList>
            <person name="Okamura Y."/>
        </authorList>
    </citation>
    <scope>NUCLEOTIDE SEQUENCE</scope>
</reference>
<dbReference type="GO" id="GO:0005783">
    <property type="term" value="C:endoplasmic reticulum"/>
    <property type="evidence" value="ECO:0007669"/>
    <property type="project" value="TreeGrafter"/>
</dbReference>
<dbReference type="Proteomes" id="UP001152562">
    <property type="component" value="Unassembled WGS sequence"/>
</dbReference>
<evidence type="ECO:0000256" key="3">
    <source>
        <dbReference type="ARBA" id="ARBA00022989"/>
    </source>
</evidence>
<organism evidence="7 8">
    <name type="scientific">Pieris brassicae</name>
    <name type="common">White butterfly</name>
    <name type="synonym">Large white butterfly</name>
    <dbReference type="NCBI Taxonomy" id="7116"/>
    <lineage>
        <taxon>Eukaryota</taxon>
        <taxon>Metazoa</taxon>
        <taxon>Ecdysozoa</taxon>
        <taxon>Arthropoda</taxon>
        <taxon>Hexapoda</taxon>
        <taxon>Insecta</taxon>
        <taxon>Pterygota</taxon>
        <taxon>Neoptera</taxon>
        <taxon>Endopterygota</taxon>
        <taxon>Lepidoptera</taxon>
        <taxon>Glossata</taxon>
        <taxon>Ditrysia</taxon>
        <taxon>Papilionoidea</taxon>
        <taxon>Pieridae</taxon>
        <taxon>Pierinae</taxon>
        <taxon>Pieris</taxon>
    </lineage>
</organism>
<comment type="caution">
    <text evidence="7">The sequence shown here is derived from an EMBL/GenBank/DDBJ whole genome shotgun (WGS) entry which is preliminary data.</text>
</comment>
<keyword evidence="2" id="KW-0812">Transmembrane</keyword>